<dbReference type="GO" id="GO:0016787">
    <property type="term" value="F:hydrolase activity"/>
    <property type="evidence" value="ECO:0007669"/>
    <property type="project" value="UniProtKB-KW"/>
</dbReference>
<dbReference type="PANTHER" id="PTHR42103:SF2">
    <property type="entry name" value="AB HYDROLASE-1 DOMAIN-CONTAINING PROTEIN"/>
    <property type="match status" value="1"/>
</dbReference>
<name>A0AAD4KUD4_9EURO</name>
<dbReference type="Pfam" id="PF12697">
    <property type="entry name" value="Abhydrolase_6"/>
    <property type="match status" value="1"/>
</dbReference>
<proteinExistence type="predicted"/>
<evidence type="ECO:0000259" key="1">
    <source>
        <dbReference type="Pfam" id="PF12697"/>
    </source>
</evidence>
<dbReference type="PANTHER" id="PTHR42103">
    <property type="entry name" value="ALPHA/BETA-HYDROLASES SUPERFAMILY PROTEIN"/>
    <property type="match status" value="1"/>
</dbReference>
<protein>
    <submittedName>
        <fullName evidence="2">Alpha/Beta hydrolase protein</fullName>
    </submittedName>
</protein>
<dbReference type="GeneID" id="70248313"/>
<accession>A0AAD4KUD4</accession>
<sequence length="302" mass="33152">MVRPQHEFYIPSVHDGTRLSCRLYQSELTQRTLQQPSVSKGAIVAHPYATLGGNNDDPAVGSIAAELVRNGYAVLTLNFRGAGYSDGRTSWTAKPEIGDYMSAYGFMLKYLQLLGPSKPVELILAGYSYGSMVASHQPTIGDVASLFATPEAGSPVETILLQARDLVEGANKDVTESNDKLDQDSKLPAATISYLLLSPILPPASRLVTLWANLSSVSIAGKQISIPAPEEELPKHRTLVVYGTDDMFTSETKLRHWTKSLREVQGSHAKSVEISFAGHFWIEQTFHTQLRKAISDWFNDTQ</sequence>
<dbReference type="AlphaFoldDB" id="A0AAD4KUD4"/>
<dbReference type="InterPro" id="IPR029058">
    <property type="entry name" value="AB_hydrolase_fold"/>
</dbReference>
<dbReference type="RefSeq" id="XP_046073862.1">
    <property type="nucleotide sequence ID" value="XM_046218026.1"/>
</dbReference>
<evidence type="ECO:0000313" key="3">
    <source>
        <dbReference type="Proteomes" id="UP001201262"/>
    </source>
</evidence>
<reference evidence="2" key="1">
    <citation type="submission" date="2021-12" db="EMBL/GenBank/DDBJ databases">
        <title>Convergent genome expansion in fungi linked to evolution of root-endophyte symbiosis.</title>
        <authorList>
            <consortium name="DOE Joint Genome Institute"/>
            <person name="Ke Y.-H."/>
            <person name="Bonito G."/>
            <person name="Liao H.-L."/>
            <person name="Looney B."/>
            <person name="Rojas-Flechas A."/>
            <person name="Nash J."/>
            <person name="Hameed K."/>
            <person name="Schadt C."/>
            <person name="Martin F."/>
            <person name="Crous P.W."/>
            <person name="Miettinen O."/>
            <person name="Magnuson J.K."/>
            <person name="Labbe J."/>
            <person name="Jacobson D."/>
            <person name="Doktycz M.J."/>
            <person name="Veneault-Fourrey C."/>
            <person name="Kuo A."/>
            <person name="Mondo S."/>
            <person name="Calhoun S."/>
            <person name="Riley R."/>
            <person name="Ohm R."/>
            <person name="LaButti K."/>
            <person name="Andreopoulos B."/>
            <person name="Pangilinan J."/>
            <person name="Nolan M."/>
            <person name="Tritt A."/>
            <person name="Clum A."/>
            <person name="Lipzen A."/>
            <person name="Daum C."/>
            <person name="Barry K."/>
            <person name="Grigoriev I.V."/>
            <person name="Vilgalys R."/>
        </authorList>
    </citation>
    <scope>NUCLEOTIDE SEQUENCE</scope>
    <source>
        <strain evidence="2">PMI_201</strain>
    </source>
</reference>
<keyword evidence="2" id="KW-0378">Hydrolase</keyword>
<dbReference type="Proteomes" id="UP001201262">
    <property type="component" value="Unassembled WGS sequence"/>
</dbReference>
<evidence type="ECO:0000313" key="2">
    <source>
        <dbReference type="EMBL" id="KAH8700156.1"/>
    </source>
</evidence>
<keyword evidence="3" id="KW-1185">Reference proteome</keyword>
<dbReference type="Gene3D" id="3.40.50.1820">
    <property type="entry name" value="alpha/beta hydrolase"/>
    <property type="match status" value="1"/>
</dbReference>
<dbReference type="EMBL" id="JAJTJA010000004">
    <property type="protein sequence ID" value="KAH8700156.1"/>
    <property type="molecule type" value="Genomic_DNA"/>
</dbReference>
<comment type="caution">
    <text evidence="2">The sequence shown here is derived from an EMBL/GenBank/DDBJ whole genome shotgun (WGS) entry which is preliminary data.</text>
</comment>
<dbReference type="SUPFAM" id="SSF53474">
    <property type="entry name" value="alpha/beta-Hydrolases"/>
    <property type="match status" value="1"/>
</dbReference>
<organism evidence="2 3">
    <name type="scientific">Talaromyces proteolyticus</name>
    <dbReference type="NCBI Taxonomy" id="1131652"/>
    <lineage>
        <taxon>Eukaryota</taxon>
        <taxon>Fungi</taxon>
        <taxon>Dikarya</taxon>
        <taxon>Ascomycota</taxon>
        <taxon>Pezizomycotina</taxon>
        <taxon>Eurotiomycetes</taxon>
        <taxon>Eurotiomycetidae</taxon>
        <taxon>Eurotiales</taxon>
        <taxon>Trichocomaceae</taxon>
        <taxon>Talaromyces</taxon>
        <taxon>Talaromyces sect. Bacilispori</taxon>
    </lineage>
</organism>
<gene>
    <name evidence="2" type="ORF">BGW36DRAFT_395308</name>
</gene>
<dbReference type="InterPro" id="IPR000073">
    <property type="entry name" value="AB_hydrolase_1"/>
</dbReference>
<feature type="domain" description="AB hydrolase-1" evidence="1">
    <location>
        <begin position="65"/>
        <end position="283"/>
    </location>
</feature>